<dbReference type="KEGG" id="acab:QRX50_43975"/>
<dbReference type="Pfam" id="PF00459">
    <property type="entry name" value="Inositol_P"/>
    <property type="match status" value="1"/>
</dbReference>
<dbReference type="PROSITE" id="PS00629">
    <property type="entry name" value="IMP_1"/>
    <property type="match status" value="1"/>
</dbReference>
<keyword evidence="6 11" id="KW-0378">Hydrolase</keyword>
<name>A0A9Y2IDV8_9PSEU</name>
<dbReference type="SUPFAM" id="SSF56655">
    <property type="entry name" value="Carbohydrate phosphatase"/>
    <property type="match status" value="1"/>
</dbReference>
<evidence type="ECO:0000256" key="11">
    <source>
        <dbReference type="RuleBase" id="RU364068"/>
    </source>
</evidence>
<evidence type="ECO:0000256" key="5">
    <source>
        <dbReference type="ARBA" id="ARBA00022723"/>
    </source>
</evidence>
<dbReference type="PROSITE" id="PS00630">
    <property type="entry name" value="IMP_2"/>
    <property type="match status" value="1"/>
</dbReference>
<proteinExistence type="inferred from homology"/>
<organism evidence="12 13">
    <name type="scientific">Amycolatopsis carbonis</name>
    <dbReference type="NCBI Taxonomy" id="715471"/>
    <lineage>
        <taxon>Bacteria</taxon>
        <taxon>Bacillati</taxon>
        <taxon>Actinomycetota</taxon>
        <taxon>Actinomycetes</taxon>
        <taxon>Pseudonocardiales</taxon>
        <taxon>Pseudonocardiaceae</taxon>
        <taxon>Amycolatopsis</taxon>
    </lineage>
</organism>
<dbReference type="PANTHER" id="PTHR20854:SF4">
    <property type="entry name" value="INOSITOL-1-MONOPHOSPHATASE-RELATED"/>
    <property type="match status" value="1"/>
</dbReference>
<comment type="pathway">
    <text evidence="3">Amino-acid biosynthesis; L-histidine biosynthesis; L-histidine from 5-phospho-alpha-D-ribose 1-diphosphate: step 8/9.</text>
</comment>
<keyword evidence="5 10" id="KW-0479">Metal-binding</keyword>
<dbReference type="CDD" id="cd01639">
    <property type="entry name" value="IMPase"/>
    <property type="match status" value="1"/>
</dbReference>
<feature type="binding site" evidence="10">
    <location>
        <position position="97"/>
    </location>
    <ligand>
        <name>Mg(2+)</name>
        <dbReference type="ChEBI" id="CHEBI:18420"/>
        <label>1</label>
        <note>catalytic</note>
    </ligand>
</feature>
<evidence type="ECO:0000256" key="3">
    <source>
        <dbReference type="ARBA" id="ARBA00004970"/>
    </source>
</evidence>
<dbReference type="Proteomes" id="UP001236014">
    <property type="component" value="Chromosome"/>
</dbReference>
<dbReference type="RefSeq" id="WP_285968984.1">
    <property type="nucleotide sequence ID" value="NZ_CP127294.1"/>
</dbReference>
<evidence type="ECO:0000256" key="7">
    <source>
        <dbReference type="ARBA" id="ARBA00022842"/>
    </source>
</evidence>
<evidence type="ECO:0000256" key="1">
    <source>
        <dbReference type="ARBA" id="ARBA00001033"/>
    </source>
</evidence>
<comment type="function">
    <text evidence="9">Catalyzes the dephosphorylation of histidinol-phosphate to histidinol, the direct precursor of histidine.</text>
</comment>
<dbReference type="InterPro" id="IPR020550">
    <property type="entry name" value="Inositol_monophosphatase_CS"/>
</dbReference>
<keyword evidence="13" id="KW-1185">Reference proteome</keyword>
<evidence type="ECO:0000256" key="8">
    <source>
        <dbReference type="ARBA" id="ARBA00049158"/>
    </source>
</evidence>
<dbReference type="GO" id="GO:0004401">
    <property type="term" value="F:histidinol-phosphatase activity"/>
    <property type="evidence" value="ECO:0007669"/>
    <property type="project" value="UniProtKB-EC"/>
</dbReference>
<dbReference type="GO" id="GO:0006020">
    <property type="term" value="P:inositol metabolic process"/>
    <property type="evidence" value="ECO:0007669"/>
    <property type="project" value="TreeGrafter"/>
</dbReference>
<comment type="similarity">
    <text evidence="4 11">Belongs to the inositol monophosphatase superfamily.</text>
</comment>
<dbReference type="GO" id="GO:0008934">
    <property type="term" value="F:inositol monophosphate 1-phosphatase activity"/>
    <property type="evidence" value="ECO:0007669"/>
    <property type="project" value="InterPro"/>
</dbReference>
<evidence type="ECO:0000256" key="6">
    <source>
        <dbReference type="ARBA" id="ARBA00022801"/>
    </source>
</evidence>
<dbReference type="GO" id="GO:0046854">
    <property type="term" value="P:phosphatidylinositol phosphate biosynthetic process"/>
    <property type="evidence" value="ECO:0007669"/>
    <property type="project" value="InterPro"/>
</dbReference>
<comment type="catalytic activity">
    <reaction evidence="1 11">
        <text>a myo-inositol phosphate + H2O = myo-inositol + phosphate</text>
        <dbReference type="Rhea" id="RHEA:24056"/>
        <dbReference type="ChEBI" id="CHEBI:15377"/>
        <dbReference type="ChEBI" id="CHEBI:17268"/>
        <dbReference type="ChEBI" id="CHEBI:43474"/>
        <dbReference type="ChEBI" id="CHEBI:84139"/>
        <dbReference type="EC" id="3.1.3.25"/>
    </reaction>
</comment>
<dbReference type="EMBL" id="CP127294">
    <property type="protein sequence ID" value="WIX78262.1"/>
    <property type="molecule type" value="Genomic_DNA"/>
</dbReference>
<dbReference type="InterPro" id="IPR020583">
    <property type="entry name" value="Inositol_monoP_metal-BS"/>
</dbReference>
<comment type="cofactor">
    <cofactor evidence="2 10 11">
        <name>Mg(2+)</name>
        <dbReference type="ChEBI" id="CHEBI:18420"/>
    </cofactor>
</comment>
<evidence type="ECO:0000256" key="9">
    <source>
        <dbReference type="ARBA" id="ARBA00053547"/>
    </source>
</evidence>
<sequence>MSDVGADESLLKSVAEQVAVEAAGLVRAAWTAMQAGRVVRVDTKSADTDVVTAIDKESEELVRERLAELRPGEPVLGEEGGGAAAGSGVTWVVDPIDGTVNFLYGLPAFAVSLAAQIDGVSVAGAVVEPVSGRRWTAARGQGAWLDGRRLSASSPTRLDLSLVGTGFAYARDRRVRQGALAGELLGHVRDIRRGGAASLELCAVGAGWLDAYFEHGLHRWDWAAGALVAAEAGATILLPGSAADLGEDVTFAAAPGIAEPLRQVLASLDAKSV</sequence>
<feature type="binding site" evidence="10">
    <location>
        <position position="96"/>
    </location>
    <ligand>
        <name>Mg(2+)</name>
        <dbReference type="ChEBI" id="CHEBI:18420"/>
        <label>1</label>
        <note>catalytic</note>
    </ligand>
</feature>
<reference evidence="12 13" key="1">
    <citation type="submission" date="2023-06" db="EMBL/GenBank/DDBJ databases">
        <authorList>
            <person name="Oyuntsetseg B."/>
            <person name="Kim S.B."/>
        </authorList>
    </citation>
    <scope>NUCLEOTIDE SEQUENCE [LARGE SCALE GENOMIC DNA]</scope>
    <source>
        <strain evidence="12 13">2-15</strain>
    </source>
</reference>
<dbReference type="GO" id="GO:0007165">
    <property type="term" value="P:signal transduction"/>
    <property type="evidence" value="ECO:0007669"/>
    <property type="project" value="TreeGrafter"/>
</dbReference>
<gene>
    <name evidence="12" type="ORF">QRX50_43975</name>
</gene>
<evidence type="ECO:0000313" key="13">
    <source>
        <dbReference type="Proteomes" id="UP001236014"/>
    </source>
</evidence>
<evidence type="ECO:0000256" key="4">
    <source>
        <dbReference type="ARBA" id="ARBA00009759"/>
    </source>
</evidence>
<dbReference type="PANTHER" id="PTHR20854">
    <property type="entry name" value="INOSITOL MONOPHOSPHATASE"/>
    <property type="match status" value="1"/>
</dbReference>
<keyword evidence="7 10" id="KW-0460">Magnesium</keyword>
<dbReference type="InterPro" id="IPR033942">
    <property type="entry name" value="IMPase"/>
</dbReference>
<dbReference type="InterPro" id="IPR000760">
    <property type="entry name" value="Inositol_monophosphatase-like"/>
</dbReference>
<evidence type="ECO:0000313" key="12">
    <source>
        <dbReference type="EMBL" id="WIX78262.1"/>
    </source>
</evidence>
<dbReference type="GO" id="GO:0046872">
    <property type="term" value="F:metal ion binding"/>
    <property type="evidence" value="ECO:0007669"/>
    <property type="project" value="UniProtKB-KW"/>
</dbReference>
<accession>A0A9Y2IDV8</accession>
<protein>
    <recommendedName>
        <fullName evidence="11">Inositol-1-monophosphatase</fullName>
        <ecNumber evidence="11">3.1.3.25</ecNumber>
    </recommendedName>
</protein>
<feature type="binding site" evidence="10">
    <location>
        <position position="221"/>
    </location>
    <ligand>
        <name>Mg(2+)</name>
        <dbReference type="ChEBI" id="CHEBI:18420"/>
        <label>1</label>
        <note>catalytic</note>
    </ligand>
</feature>
<dbReference type="Gene3D" id="3.30.540.10">
    <property type="entry name" value="Fructose-1,6-Bisphosphatase, subunit A, domain 1"/>
    <property type="match status" value="1"/>
</dbReference>
<dbReference type="AlphaFoldDB" id="A0A9Y2IDV8"/>
<dbReference type="Gene3D" id="3.40.190.80">
    <property type="match status" value="1"/>
</dbReference>
<feature type="binding site" evidence="10">
    <location>
        <position position="78"/>
    </location>
    <ligand>
        <name>Mg(2+)</name>
        <dbReference type="ChEBI" id="CHEBI:18420"/>
        <label>1</label>
        <note>catalytic</note>
    </ligand>
</feature>
<comment type="catalytic activity">
    <reaction evidence="8">
        <text>L-histidinol phosphate + H2O = L-histidinol + phosphate</text>
        <dbReference type="Rhea" id="RHEA:14465"/>
        <dbReference type="ChEBI" id="CHEBI:15377"/>
        <dbReference type="ChEBI" id="CHEBI:43474"/>
        <dbReference type="ChEBI" id="CHEBI:57699"/>
        <dbReference type="ChEBI" id="CHEBI:57980"/>
        <dbReference type="EC" id="3.1.3.15"/>
    </reaction>
</comment>
<evidence type="ECO:0000256" key="2">
    <source>
        <dbReference type="ARBA" id="ARBA00001946"/>
    </source>
</evidence>
<dbReference type="FunFam" id="3.30.540.10:FF:000003">
    <property type="entry name" value="Inositol-1-monophosphatase"/>
    <property type="match status" value="1"/>
</dbReference>
<feature type="binding site" evidence="10">
    <location>
        <position position="94"/>
    </location>
    <ligand>
        <name>Mg(2+)</name>
        <dbReference type="ChEBI" id="CHEBI:18420"/>
        <label>1</label>
        <note>catalytic</note>
    </ligand>
</feature>
<dbReference type="EC" id="3.1.3.25" evidence="11"/>
<evidence type="ECO:0000256" key="10">
    <source>
        <dbReference type="PIRSR" id="PIRSR600760-2"/>
    </source>
</evidence>
<dbReference type="PRINTS" id="PR00377">
    <property type="entry name" value="IMPHPHTASES"/>
</dbReference>